<dbReference type="InterPro" id="IPR036390">
    <property type="entry name" value="WH_DNA-bd_sf"/>
</dbReference>
<dbReference type="OMA" id="KRNNFGP"/>
<sequence>MSDTSEGLENNAVEKKTAWSKPANAVILKWAPLSGGGSWPALGESSKVAVQKSLSSDPITAPPAPAPVAVPSHHQQMKVSPNSSNTNPNPRPQRHMRRGGSFNNNHHGSMANGGHIPSAPVERPPQILPEKPVVQGHEPSPRNNNSNWDHGYSSRGTGLSPHSHGGPDHHRPFNRRGNNGGSSGPHNGGAGETPIVGAMLMIGITLPLATWRQPHFVGTTHGFRSSAEIPPPPPFFYVPASPPFVAAHHPVAHAIPPAMLLNPTDTLRTDVLRQIEYYFSNENLVKDMYLRQKMDEQGWVPVTLIAGFNRVLMLTKHIPNSAAYILDSLRTSELLEVQGDMIRRRGDWANWLPRSQSSHQSSLAAANVDSVVDHMQNVMLGERTSNNSSGGSSDQ</sequence>
<dbReference type="Gene3D" id="1.10.10.10">
    <property type="entry name" value="Winged helix-like DNA-binding domain superfamily/Winged helix DNA-binding domain"/>
    <property type="match status" value="1"/>
</dbReference>
<accession>A0A5P1FP99</accession>
<gene>
    <name evidence="5" type="ORF">A4U43_C01F12070</name>
</gene>
<dbReference type="PANTHER" id="PTHR22792">
    <property type="entry name" value="LUPUS LA PROTEIN-RELATED"/>
    <property type="match status" value="1"/>
</dbReference>
<dbReference type="InterPro" id="IPR036388">
    <property type="entry name" value="WH-like_DNA-bd_sf"/>
</dbReference>
<name>A0A5P1FP99_ASPOF</name>
<evidence type="ECO:0000313" key="5">
    <source>
        <dbReference type="EMBL" id="ONK79942.1"/>
    </source>
</evidence>
<dbReference type="SUPFAM" id="SSF46785">
    <property type="entry name" value="Winged helix' DNA-binding domain"/>
    <property type="match status" value="1"/>
</dbReference>
<feature type="domain" description="HTH La-type RNA-binding" evidence="4">
    <location>
        <begin position="261"/>
        <end position="354"/>
    </location>
</feature>
<dbReference type="InterPro" id="IPR006630">
    <property type="entry name" value="La_HTH"/>
</dbReference>
<dbReference type="AlphaFoldDB" id="A0A5P1FP99"/>
<dbReference type="GO" id="GO:0005737">
    <property type="term" value="C:cytoplasm"/>
    <property type="evidence" value="ECO:0007669"/>
    <property type="project" value="UniProtKB-ARBA"/>
</dbReference>
<keyword evidence="1 2" id="KW-0694">RNA-binding</keyword>
<feature type="region of interest" description="Disordered" evidence="3">
    <location>
        <begin position="1"/>
        <end position="21"/>
    </location>
</feature>
<dbReference type="EMBL" id="CM007381">
    <property type="protein sequence ID" value="ONK79942.1"/>
    <property type="molecule type" value="Genomic_DNA"/>
</dbReference>
<evidence type="ECO:0000256" key="2">
    <source>
        <dbReference type="PROSITE-ProRule" id="PRU00332"/>
    </source>
</evidence>
<dbReference type="PROSITE" id="PS50961">
    <property type="entry name" value="HTH_LA"/>
    <property type="match status" value="1"/>
</dbReference>
<evidence type="ECO:0000256" key="1">
    <source>
        <dbReference type="ARBA" id="ARBA00022884"/>
    </source>
</evidence>
<keyword evidence="6" id="KW-1185">Reference proteome</keyword>
<dbReference type="GO" id="GO:0003723">
    <property type="term" value="F:RNA binding"/>
    <property type="evidence" value="ECO:0007669"/>
    <property type="project" value="UniProtKB-UniRule"/>
</dbReference>
<reference evidence="6" key="1">
    <citation type="journal article" date="2017" name="Nat. Commun.">
        <title>The asparagus genome sheds light on the origin and evolution of a young Y chromosome.</title>
        <authorList>
            <person name="Harkess A."/>
            <person name="Zhou J."/>
            <person name="Xu C."/>
            <person name="Bowers J.E."/>
            <person name="Van der Hulst R."/>
            <person name="Ayyampalayam S."/>
            <person name="Mercati F."/>
            <person name="Riccardi P."/>
            <person name="McKain M.R."/>
            <person name="Kakrana A."/>
            <person name="Tang H."/>
            <person name="Ray J."/>
            <person name="Groenendijk J."/>
            <person name="Arikit S."/>
            <person name="Mathioni S.M."/>
            <person name="Nakano M."/>
            <person name="Shan H."/>
            <person name="Telgmann-Rauber A."/>
            <person name="Kanno A."/>
            <person name="Yue Z."/>
            <person name="Chen H."/>
            <person name="Li W."/>
            <person name="Chen Y."/>
            <person name="Xu X."/>
            <person name="Zhang Y."/>
            <person name="Luo S."/>
            <person name="Chen H."/>
            <person name="Gao J."/>
            <person name="Mao Z."/>
            <person name="Pires J.C."/>
            <person name="Luo M."/>
            <person name="Kudrna D."/>
            <person name="Wing R.A."/>
            <person name="Meyers B.C."/>
            <person name="Yi K."/>
            <person name="Kong H."/>
            <person name="Lavrijsen P."/>
            <person name="Sunseri F."/>
            <person name="Falavigna A."/>
            <person name="Ye Y."/>
            <person name="Leebens-Mack J.H."/>
            <person name="Chen G."/>
        </authorList>
    </citation>
    <scope>NUCLEOTIDE SEQUENCE [LARGE SCALE GENOMIC DNA]</scope>
    <source>
        <strain evidence="6">cv. DH0086</strain>
    </source>
</reference>
<evidence type="ECO:0000256" key="3">
    <source>
        <dbReference type="SAM" id="MobiDB-lite"/>
    </source>
</evidence>
<dbReference type="PANTHER" id="PTHR22792:SF132">
    <property type="entry name" value="LA-RELATED PROTEIN 1"/>
    <property type="match status" value="1"/>
</dbReference>
<dbReference type="CDD" id="cd07323">
    <property type="entry name" value="LAM"/>
    <property type="match status" value="1"/>
</dbReference>
<dbReference type="Pfam" id="PF05383">
    <property type="entry name" value="La"/>
    <property type="match status" value="1"/>
</dbReference>
<dbReference type="Proteomes" id="UP000243459">
    <property type="component" value="Chromosome 1"/>
</dbReference>
<proteinExistence type="predicted"/>
<dbReference type="SMART" id="SM00715">
    <property type="entry name" value="LA"/>
    <property type="match status" value="1"/>
</dbReference>
<dbReference type="Gramene" id="ONK79942">
    <property type="protein sequence ID" value="ONK79942"/>
    <property type="gene ID" value="A4U43_C01F12070"/>
</dbReference>
<dbReference type="InterPro" id="IPR045180">
    <property type="entry name" value="La_dom_prot"/>
</dbReference>
<feature type="compositionally biased region" description="Gly residues" evidence="3">
    <location>
        <begin position="178"/>
        <end position="191"/>
    </location>
</feature>
<feature type="region of interest" description="Disordered" evidence="3">
    <location>
        <begin position="34"/>
        <end position="192"/>
    </location>
</feature>
<protein>
    <recommendedName>
        <fullName evidence="4">HTH La-type RNA-binding domain-containing protein</fullName>
    </recommendedName>
</protein>
<organism evidence="5 6">
    <name type="scientific">Asparagus officinalis</name>
    <name type="common">Garden asparagus</name>
    <dbReference type="NCBI Taxonomy" id="4686"/>
    <lineage>
        <taxon>Eukaryota</taxon>
        <taxon>Viridiplantae</taxon>
        <taxon>Streptophyta</taxon>
        <taxon>Embryophyta</taxon>
        <taxon>Tracheophyta</taxon>
        <taxon>Spermatophyta</taxon>
        <taxon>Magnoliopsida</taxon>
        <taxon>Liliopsida</taxon>
        <taxon>Asparagales</taxon>
        <taxon>Asparagaceae</taxon>
        <taxon>Asparagoideae</taxon>
        <taxon>Asparagus</taxon>
    </lineage>
</organism>
<evidence type="ECO:0000259" key="4">
    <source>
        <dbReference type="PROSITE" id="PS50961"/>
    </source>
</evidence>
<evidence type="ECO:0000313" key="6">
    <source>
        <dbReference type="Proteomes" id="UP000243459"/>
    </source>
</evidence>